<keyword evidence="2" id="KW-0732">Signal</keyword>
<evidence type="ECO:0000313" key="5">
    <source>
        <dbReference type="Proteomes" id="UP000464954"/>
    </source>
</evidence>
<comment type="similarity">
    <text evidence="1">Belongs to the 'GDSL' lipolytic enzyme family. Platelet-activating factor acetylhydrolase IB beta/gamma subunits subfamily.</text>
</comment>
<dbReference type="KEGG" id="taer:GT409_06180"/>
<organism evidence="4 5">
    <name type="scientific">Tichowtungia aerotolerans</name>
    <dbReference type="NCBI Taxonomy" id="2697043"/>
    <lineage>
        <taxon>Bacteria</taxon>
        <taxon>Pseudomonadati</taxon>
        <taxon>Kiritimatiellota</taxon>
        <taxon>Tichowtungiia</taxon>
        <taxon>Tichowtungiales</taxon>
        <taxon>Tichowtungiaceae</taxon>
        <taxon>Tichowtungia</taxon>
    </lineage>
</organism>
<keyword evidence="5" id="KW-1185">Reference proteome</keyword>
<evidence type="ECO:0000259" key="3">
    <source>
        <dbReference type="Pfam" id="PF13472"/>
    </source>
</evidence>
<name>A0A6P1MAC6_9BACT</name>
<dbReference type="Pfam" id="PF13472">
    <property type="entry name" value="Lipase_GDSL_2"/>
    <property type="match status" value="1"/>
</dbReference>
<feature type="signal peptide" evidence="2">
    <location>
        <begin position="1"/>
        <end position="15"/>
    </location>
</feature>
<dbReference type="InterPro" id="IPR013830">
    <property type="entry name" value="SGNH_hydro"/>
</dbReference>
<proteinExistence type="inferred from homology"/>
<dbReference type="PROSITE" id="PS51257">
    <property type="entry name" value="PROKAR_LIPOPROTEIN"/>
    <property type="match status" value="1"/>
</dbReference>
<dbReference type="Gene3D" id="3.40.50.1110">
    <property type="entry name" value="SGNH hydrolase"/>
    <property type="match status" value="1"/>
</dbReference>
<feature type="chain" id="PRO_5027101985" evidence="2">
    <location>
        <begin position="16"/>
        <end position="262"/>
    </location>
</feature>
<dbReference type="PANTHER" id="PTHR11852:SF0">
    <property type="entry name" value="PLATELET-ACTIVATING FACTOR ACETYLHYDROLASE IB SUBUNIT BETA HOMOLOG"/>
    <property type="match status" value="1"/>
</dbReference>
<accession>A0A6P1MAC6</accession>
<dbReference type="Proteomes" id="UP000464954">
    <property type="component" value="Chromosome"/>
</dbReference>
<dbReference type="EMBL" id="CP047593">
    <property type="protein sequence ID" value="QHI69048.1"/>
    <property type="molecule type" value="Genomic_DNA"/>
</dbReference>
<reference evidence="4 5" key="1">
    <citation type="submission" date="2020-01" db="EMBL/GenBank/DDBJ databases">
        <title>Ponticoccus aerotolerans gen. nov., sp. nov., an anaerobic bacterium and proposal of Ponticoccusceae fam. nov., Ponticoccusles ord. nov. and Ponticoccuse classis nov. in the phylum Kiritimatiellaeota.</title>
        <authorList>
            <person name="Zhou L.Y."/>
            <person name="Du Z.J."/>
        </authorList>
    </citation>
    <scope>NUCLEOTIDE SEQUENCE [LARGE SCALE GENOMIC DNA]</scope>
    <source>
        <strain evidence="4 5">S-5007</strain>
    </source>
</reference>
<evidence type="ECO:0000256" key="2">
    <source>
        <dbReference type="SAM" id="SignalP"/>
    </source>
</evidence>
<dbReference type="PANTHER" id="PTHR11852">
    <property type="entry name" value="PLATELET-ACTIVATING FACTOR ACETYLHYDROLASE"/>
    <property type="match status" value="1"/>
</dbReference>
<dbReference type="InterPro" id="IPR036514">
    <property type="entry name" value="SGNH_hydro_sf"/>
</dbReference>
<dbReference type="GO" id="GO:0016788">
    <property type="term" value="F:hydrolase activity, acting on ester bonds"/>
    <property type="evidence" value="ECO:0007669"/>
    <property type="project" value="UniProtKB-ARBA"/>
</dbReference>
<protein>
    <submittedName>
        <fullName evidence="4">GDSL family lipase</fullName>
    </submittedName>
</protein>
<evidence type="ECO:0000256" key="1">
    <source>
        <dbReference type="ARBA" id="ARBA00038184"/>
    </source>
</evidence>
<dbReference type="RefSeq" id="WP_160627979.1">
    <property type="nucleotide sequence ID" value="NZ_CP047593.1"/>
</dbReference>
<dbReference type="SUPFAM" id="SSF52266">
    <property type="entry name" value="SGNH hydrolase"/>
    <property type="match status" value="1"/>
</dbReference>
<dbReference type="AlphaFoldDB" id="A0A6P1MAC6"/>
<sequence length="262" mass="29413">MKRVFVGLFVGTVLACGCCADSLGGASAEKMSDAVIPTSKNYDWWTERHQSVLDRVKQGNVNLIFVGDSITHFWENEAIRPFDKAGKAVWDQYYAPRGSVNMGFSGDRTQHVLWRLQNGEIDGICPKLAVLLIGTNNSHINSSEEIAAGIQAIVHELRTRLPETRVLMLAIFPRGSAEQRVKGNRGPAAFNDVWALNNKASLLASELADNEMIYYLDINHIFLDENGMLSREYMSDLLHPNVKGYERWAEEMEPTIQRLLSE</sequence>
<evidence type="ECO:0000313" key="4">
    <source>
        <dbReference type="EMBL" id="QHI69048.1"/>
    </source>
</evidence>
<gene>
    <name evidence="4" type="ORF">GT409_06180</name>
</gene>
<feature type="domain" description="SGNH hydrolase-type esterase" evidence="3">
    <location>
        <begin position="65"/>
        <end position="247"/>
    </location>
</feature>